<feature type="signal peptide" evidence="1">
    <location>
        <begin position="1"/>
        <end position="18"/>
    </location>
</feature>
<dbReference type="InterPro" id="IPR050553">
    <property type="entry name" value="Thioredoxin_ResA/DsbE_sf"/>
</dbReference>
<feature type="chain" id="PRO_5019132468" evidence="1">
    <location>
        <begin position="19"/>
        <end position="161"/>
    </location>
</feature>
<proteinExistence type="predicted"/>
<dbReference type="InterPro" id="IPR012336">
    <property type="entry name" value="Thioredoxin-like_fold"/>
</dbReference>
<dbReference type="AlphaFoldDB" id="A0A420DEI7"/>
<keyword evidence="1" id="KW-0732">Signal</keyword>
<dbReference type="Pfam" id="PF13905">
    <property type="entry name" value="Thioredoxin_8"/>
    <property type="match status" value="1"/>
</dbReference>
<sequence>MKKIIHFILITCLTFSCAEPPLQFSEEALNEKVITLDGNAITLSEVLELHQGKTVLIDVWASWCGDCIQGMPKVKAIQNQFKTIDYVFLSVDRSQAAWKRGIEKYKVKGFHYFIPKGQKGAFGKFLNSNWIPRYMVINPDGSIKLYKATKATDQSIIEALK</sequence>
<dbReference type="RefSeq" id="WP_120202630.1">
    <property type="nucleotide sequence ID" value="NZ_RAQJ01000007.1"/>
</dbReference>
<dbReference type="PROSITE" id="PS51352">
    <property type="entry name" value="THIOREDOXIN_2"/>
    <property type="match status" value="1"/>
</dbReference>
<dbReference type="Proteomes" id="UP000284892">
    <property type="component" value="Unassembled WGS sequence"/>
</dbReference>
<dbReference type="GO" id="GO:0016853">
    <property type="term" value="F:isomerase activity"/>
    <property type="evidence" value="ECO:0007669"/>
    <property type="project" value="UniProtKB-KW"/>
</dbReference>
<keyword evidence="4" id="KW-1185">Reference proteome</keyword>
<dbReference type="InterPro" id="IPR036249">
    <property type="entry name" value="Thioredoxin-like_sf"/>
</dbReference>
<reference evidence="3 4" key="1">
    <citation type="submission" date="2018-09" db="EMBL/GenBank/DDBJ databases">
        <title>Genomic Encyclopedia of Archaeal and Bacterial Type Strains, Phase II (KMG-II): from individual species to whole genera.</title>
        <authorList>
            <person name="Goeker M."/>
        </authorList>
    </citation>
    <scope>NUCLEOTIDE SEQUENCE [LARGE SCALE GENOMIC DNA]</scope>
    <source>
        <strain evidence="3 4">DSM 26283</strain>
    </source>
</reference>
<dbReference type="PANTHER" id="PTHR42852:SF13">
    <property type="entry name" value="PROTEIN DIPZ"/>
    <property type="match status" value="1"/>
</dbReference>
<dbReference type="SUPFAM" id="SSF52833">
    <property type="entry name" value="Thioredoxin-like"/>
    <property type="match status" value="1"/>
</dbReference>
<dbReference type="PANTHER" id="PTHR42852">
    <property type="entry name" value="THIOL:DISULFIDE INTERCHANGE PROTEIN DSBE"/>
    <property type="match status" value="1"/>
</dbReference>
<feature type="domain" description="Thioredoxin" evidence="2">
    <location>
        <begin position="22"/>
        <end position="161"/>
    </location>
</feature>
<evidence type="ECO:0000259" key="2">
    <source>
        <dbReference type="PROSITE" id="PS51352"/>
    </source>
</evidence>
<comment type="caution">
    <text evidence="3">The sequence shown here is derived from an EMBL/GenBank/DDBJ whole genome shotgun (WGS) entry which is preliminary data.</text>
</comment>
<protein>
    <submittedName>
        <fullName evidence="3">Thiol-disulfide isomerase/thioredoxin</fullName>
    </submittedName>
</protein>
<evidence type="ECO:0000313" key="3">
    <source>
        <dbReference type="EMBL" id="RKE90790.1"/>
    </source>
</evidence>
<dbReference type="PROSITE" id="PS51257">
    <property type="entry name" value="PROKAR_LIPOPROTEIN"/>
    <property type="match status" value="1"/>
</dbReference>
<accession>A0A420DEI7</accession>
<organism evidence="3 4">
    <name type="scientific">Ichthyenterobacterium magnum</name>
    <dbReference type="NCBI Taxonomy" id="1230530"/>
    <lineage>
        <taxon>Bacteria</taxon>
        <taxon>Pseudomonadati</taxon>
        <taxon>Bacteroidota</taxon>
        <taxon>Flavobacteriia</taxon>
        <taxon>Flavobacteriales</taxon>
        <taxon>Flavobacteriaceae</taxon>
        <taxon>Ichthyenterobacterium</taxon>
    </lineage>
</organism>
<dbReference type="CDD" id="cd02966">
    <property type="entry name" value="TlpA_like_family"/>
    <property type="match status" value="1"/>
</dbReference>
<keyword evidence="3" id="KW-0413">Isomerase</keyword>
<evidence type="ECO:0000256" key="1">
    <source>
        <dbReference type="SAM" id="SignalP"/>
    </source>
</evidence>
<gene>
    <name evidence="3" type="ORF">BXY80_2632</name>
</gene>
<dbReference type="OrthoDB" id="1098640at2"/>
<dbReference type="InterPro" id="IPR013766">
    <property type="entry name" value="Thioredoxin_domain"/>
</dbReference>
<dbReference type="Gene3D" id="3.40.30.10">
    <property type="entry name" value="Glutaredoxin"/>
    <property type="match status" value="1"/>
</dbReference>
<dbReference type="EMBL" id="RAQJ01000007">
    <property type="protein sequence ID" value="RKE90790.1"/>
    <property type="molecule type" value="Genomic_DNA"/>
</dbReference>
<name>A0A420DEI7_9FLAO</name>
<evidence type="ECO:0000313" key="4">
    <source>
        <dbReference type="Proteomes" id="UP000284892"/>
    </source>
</evidence>